<evidence type="ECO:0000259" key="7">
    <source>
        <dbReference type="Pfam" id="PF12890"/>
    </source>
</evidence>
<dbReference type="SUPFAM" id="SSF51556">
    <property type="entry name" value="Metallo-dependent hydrolases"/>
    <property type="match status" value="1"/>
</dbReference>
<comment type="cofactor">
    <cofactor evidence="6">
        <name>Zn(2+)</name>
        <dbReference type="ChEBI" id="CHEBI:29105"/>
    </cofactor>
    <text evidence="6">Binds 2 Zn(2+) ions per subunit.</text>
</comment>
<dbReference type="EMBL" id="CP020772">
    <property type="protein sequence ID" value="ARI77549.1"/>
    <property type="molecule type" value="Genomic_DNA"/>
</dbReference>
<dbReference type="InterPro" id="IPR004722">
    <property type="entry name" value="DHOase"/>
</dbReference>
<dbReference type="PROSITE" id="PS00482">
    <property type="entry name" value="DIHYDROOROTASE_1"/>
    <property type="match status" value="1"/>
</dbReference>
<keyword evidence="9" id="KW-1185">Reference proteome</keyword>
<dbReference type="Pfam" id="PF12890">
    <property type="entry name" value="DHOase"/>
    <property type="match status" value="1"/>
</dbReference>
<dbReference type="HAMAP" id="MF_00220_B">
    <property type="entry name" value="PyrC_classI_B"/>
    <property type="match status" value="1"/>
</dbReference>
<dbReference type="InterPro" id="IPR002195">
    <property type="entry name" value="Dihydroorotase_CS"/>
</dbReference>
<gene>
    <name evidence="6" type="primary">pyrC</name>
    <name evidence="8" type="ORF">HM131_12150</name>
</gene>
<evidence type="ECO:0000256" key="3">
    <source>
        <dbReference type="ARBA" id="ARBA00022723"/>
    </source>
</evidence>
<dbReference type="GO" id="GO:0008270">
    <property type="term" value="F:zinc ion binding"/>
    <property type="evidence" value="ECO:0007669"/>
    <property type="project" value="UniProtKB-UniRule"/>
</dbReference>
<feature type="binding site" evidence="6">
    <location>
        <position position="177"/>
    </location>
    <ligand>
        <name>Zn(2+)</name>
        <dbReference type="ChEBI" id="CHEBI:29105"/>
        <label>2</label>
    </ligand>
</feature>
<dbReference type="PANTHER" id="PTHR43668:SF2">
    <property type="entry name" value="ALLANTOINASE"/>
    <property type="match status" value="1"/>
</dbReference>
<feature type="binding site" evidence="6">
    <location>
        <position position="150"/>
    </location>
    <ligand>
        <name>Zn(2+)</name>
        <dbReference type="ChEBI" id="CHEBI:29105"/>
        <label>1</label>
    </ligand>
</feature>
<feature type="binding site" evidence="6">
    <location>
        <position position="307"/>
    </location>
    <ligand>
        <name>substrate</name>
    </ligand>
</feature>
<dbReference type="Gene3D" id="3.20.20.140">
    <property type="entry name" value="Metal-dependent hydrolases"/>
    <property type="match status" value="1"/>
</dbReference>
<evidence type="ECO:0000256" key="6">
    <source>
        <dbReference type="HAMAP-Rule" id="MF_00220"/>
    </source>
</evidence>
<evidence type="ECO:0000256" key="5">
    <source>
        <dbReference type="ARBA" id="ARBA00022975"/>
    </source>
</evidence>
<dbReference type="NCBIfam" id="TIGR00857">
    <property type="entry name" value="pyrC_multi"/>
    <property type="match status" value="1"/>
</dbReference>
<evidence type="ECO:0000256" key="2">
    <source>
        <dbReference type="ARBA" id="ARBA00010286"/>
    </source>
</evidence>
<dbReference type="PANTHER" id="PTHR43668">
    <property type="entry name" value="ALLANTOINASE"/>
    <property type="match status" value="1"/>
</dbReference>
<dbReference type="InterPro" id="IPR050138">
    <property type="entry name" value="DHOase/Allantoinase_Hydrolase"/>
</dbReference>
<keyword evidence="5 6" id="KW-0665">Pyrimidine biosynthesis</keyword>
<feature type="binding site" evidence="6">
    <location>
        <position position="92"/>
    </location>
    <ligand>
        <name>substrate</name>
    </ligand>
</feature>
<name>A0A1W5ZW96_9BACI</name>
<dbReference type="GO" id="GO:0005737">
    <property type="term" value="C:cytoplasm"/>
    <property type="evidence" value="ECO:0007669"/>
    <property type="project" value="TreeGrafter"/>
</dbReference>
<comment type="function">
    <text evidence="1 6">Catalyzes the reversible cyclization of carbamoyl aspartate to dihydroorotate.</text>
</comment>
<accession>A0A1W5ZW96</accession>
<protein>
    <recommendedName>
        <fullName evidence="6">Dihydroorotase</fullName>
        <shortName evidence="6">DHOase</shortName>
        <ecNumber evidence="6">3.5.2.3</ecNumber>
    </recommendedName>
</protein>
<dbReference type="InterPro" id="IPR024403">
    <property type="entry name" value="DHOase_cat"/>
</dbReference>
<feature type="binding site" evidence="6">
    <location>
        <position position="303"/>
    </location>
    <ligand>
        <name>Zn(2+)</name>
        <dbReference type="ChEBI" id="CHEBI:29105"/>
        <label>1</label>
    </ligand>
</feature>
<dbReference type="NCBIfam" id="NF006837">
    <property type="entry name" value="PRK09357.1-2"/>
    <property type="match status" value="1"/>
</dbReference>
<evidence type="ECO:0000313" key="9">
    <source>
        <dbReference type="Proteomes" id="UP000192527"/>
    </source>
</evidence>
<keyword evidence="4 6" id="KW-0378">Hydrolase</keyword>
<dbReference type="RefSeq" id="WP_085030012.1">
    <property type="nucleotide sequence ID" value="NZ_CP020772.1"/>
</dbReference>
<organism evidence="8 9">
    <name type="scientific">Halobacillus mangrovi</name>
    <dbReference type="NCBI Taxonomy" id="402384"/>
    <lineage>
        <taxon>Bacteria</taxon>
        <taxon>Bacillati</taxon>
        <taxon>Bacillota</taxon>
        <taxon>Bacilli</taxon>
        <taxon>Bacillales</taxon>
        <taxon>Bacillaceae</taxon>
        <taxon>Halobacillus</taxon>
    </lineage>
</organism>
<feature type="binding site" evidence="6">
    <location>
        <begin position="60"/>
        <end position="62"/>
    </location>
    <ligand>
        <name>substrate</name>
    </ligand>
</feature>
<evidence type="ECO:0000256" key="1">
    <source>
        <dbReference type="ARBA" id="ARBA00002368"/>
    </source>
</evidence>
<feature type="domain" description="Dihydroorotase catalytic" evidence="7">
    <location>
        <begin position="47"/>
        <end position="236"/>
    </location>
</feature>
<dbReference type="UniPathway" id="UPA00070">
    <property type="reaction ID" value="UER00117"/>
</dbReference>
<dbReference type="InterPro" id="IPR011059">
    <property type="entry name" value="Metal-dep_hydrolase_composite"/>
</dbReference>
<dbReference type="GO" id="GO:0004038">
    <property type="term" value="F:allantoinase activity"/>
    <property type="evidence" value="ECO:0007669"/>
    <property type="project" value="TreeGrafter"/>
</dbReference>
<feature type="active site" evidence="6">
    <location>
        <position position="303"/>
    </location>
</feature>
<comment type="similarity">
    <text evidence="2 6">Belongs to the metallo-dependent hydrolases superfamily. DHOase family. Class I DHOase subfamily.</text>
</comment>
<dbReference type="AlphaFoldDB" id="A0A1W5ZW96"/>
<dbReference type="OrthoDB" id="9765462at2"/>
<comment type="catalytic activity">
    <reaction evidence="6">
        <text>(S)-dihydroorotate + H2O = N-carbamoyl-L-aspartate + H(+)</text>
        <dbReference type="Rhea" id="RHEA:24296"/>
        <dbReference type="ChEBI" id="CHEBI:15377"/>
        <dbReference type="ChEBI" id="CHEBI:15378"/>
        <dbReference type="ChEBI" id="CHEBI:30864"/>
        <dbReference type="ChEBI" id="CHEBI:32814"/>
        <dbReference type="EC" id="3.5.2.3"/>
    </reaction>
</comment>
<dbReference type="GO" id="GO:0006145">
    <property type="term" value="P:purine nucleobase catabolic process"/>
    <property type="evidence" value="ECO:0007669"/>
    <property type="project" value="TreeGrafter"/>
</dbReference>
<evidence type="ECO:0000313" key="8">
    <source>
        <dbReference type="EMBL" id="ARI77549.1"/>
    </source>
</evidence>
<feature type="binding site" evidence="6">
    <location>
        <position position="230"/>
    </location>
    <ligand>
        <name>Zn(2+)</name>
        <dbReference type="ChEBI" id="CHEBI:29105"/>
        <label>2</label>
    </ligand>
</feature>
<proteinExistence type="inferred from homology"/>
<sequence>MSRKIINAKRIVNGSYEKCEVLISQGKISMVADTIDQQADHTIDAKGQLLLPGLVDVHVHLREPGGEAKETIETGTKAAAKGGFTTVCAMPNTRPVPDSPETLTALFEKINIDASVRVLPYASITTRQLGKEIVDMETLSNLGAFAFTDDGVGVQTAGKMFEAMKQASRLNKAIVAHCEDNSLVYGGVSHQGEVSERLDLPGIPNIAESVQIARDVLLAEAADCHYHVCHVSTKESVRVIRDAKRVGIKVTAEVTPHHILLNETDVKEDNALFKMNPPLRSKEDQKALIEGLHDGTIDFIATDHAPHTEEEKQQGFRYSPFGITGLETAFPLLYTHMVETGLATVKDLVEWLTVKPAETFSLPYGRLEEGVPADLTIVDLDSEKEVDRHQLVSKGKNSPFHGWKLKGWPVITLVNGEIVFEEAKYETARS</sequence>
<keyword evidence="6" id="KW-0862">Zinc</keyword>
<keyword evidence="3 6" id="KW-0479">Metal-binding</keyword>
<dbReference type="EC" id="3.5.2.3" evidence="6"/>
<dbReference type="Proteomes" id="UP000192527">
    <property type="component" value="Chromosome"/>
</dbReference>
<feature type="binding site" evidence="6">
    <location>
        <position position="58"/>
    </location>
    <ligand>
        <name>Zn(2+)</name>
        <dbReference type="ChEBI" id="CHEBI:29105"/>
        <label>1</label>
    </ligand>
</feature>
<dbReference type="SUPFAM" id="SSF51338">
    <property type="entry name" value="Composite domain of metallo-dependent hydrolases"/>
    <property type="match status" value="1"/>
</dbReference>
<feature type="binding site" evidence="6">
    <location>
        <position position="150"/>
    </location>
    <ligand>
        <name>Zn(2+)</name>
        <dbReference type="ChEBI" id="CHEBI:29105"/>
        <label>2</label>
    </ligand>
</feature>
<feature type="binding site" evidence="6">
    <location>
        <position position="60"/>
    </location>
    <ligand>
        <name>Zn(2+)</name>
        <dbReference type="ChEBI" id="CHEBI:29105"/>
        <label>1</label>
    </ligand>
</feature>
<dbReference type="GO" id="GO:0044205">
    <property type="term" value="P:'de novo' UMP biosynthetic process"/>
    <property type="evidence" value="ECO:0007669"/>
    <property type="project" value="UniProtKB-UniRule"/>
</dbReference>
<dbReference type="CDD" id="cd01317">
    <property type="entry name" value="DHOase_IIa"/>
    <property type="match status" value="1"/>
</dbReference>
<dbReference type="Gene3D" id="2.30.40.10">
    <property type="entry name" value="Urease, subunit C, domain 1"/>
    <property type="match status" value="1"/>
</dbReference>
<feature type="binding site" evidence="6">
    <location>
        <begin position="321"/>
        <end position="322"/>
    </location>
    <ligand>
        <name>substrate</name>
    </ligand>
</feature>
<comment type="pathway">
    <text evidence="6">Pyrimidine metabolism; UMP biosynthesis via de novo pathway; (S)-dihydroorotate from bicarbonate: step 3/3.</text>
</comment>
<dbReference type="GO" id="GO:0004151">
    <property type="term" value="F:dihydroorotase activity"/>
    <property type="evidence" value="ECO:0007669"/>
    <property type="project" value="UniProtKB-UniRule"/>
</dbReference>
<dbReference type="PROSITE" id="PS00483">
    <property type="entry name" value="DIHYDROOROTASE_2"/>
    <property type="match status" value="1"/>
</dbReference>
<dbReference type="STRING" id="402384.HM131_12150"/>
<evidence type="ECO:0000256" key="4">
    <source>
        <dbReference type="ARBA" id="ARBA00022801"/>
    </source>
</evidence>
<dbReference type="KEGG" id="hmn:HM131_12150"/>
<dbReference type="InterPro" id="IPR032466">
    <property type="entry name" value="Metal_Hydrolase"/>
</dbReference>
<feature type="binding site" evidence="6">
    <location>
        <position position="276"/>
    </location>
    <ligand>
        <name>substrate</name>
    </ligand>
</feature>
<reference evidence="8 9" key="1">
    <citation type="submission" date="2017-04" db="EMBL/GenBank/DDBJ databases">
        <title>The whole genome sequencing and assembly of Halobacillus mangrovi strain.</title>
        <authorList>
            <person name="Lee S.-J."/>
            <person name="Park M.-K."/>
            <person name="Kim J.-Y."/>
            <person name="Lee Y.-J."/>
            <person name="Yi H."/>
            <person name="Bahn Y.-S."/>
            <person name="Kim J.F."/>
            <person name="Lee D.-W."/>
        </authorList>
    </citation>
    <scope>NUCLEOTIDE SEQUENCE [LARGE SCALE GENOMIC DNA]</scope>
    <source>
        <strain evidence="8 9">KTB 131</strain>
    </source>
</reference>